<dbReference type="EMBL" id="QRVT01000002">
    <property type="protein sequence ID" value="RGS65095.1"/>
    <property type="molecule type" value="Genomic_DNA"/>
</dbReference>
<evidence type="ECO:0000313" key="2">
    <source>
        <dbReference type="Proteomes" id="UP000285462"/>
    </source>
</evidence>
<comment type="caution">
    <text evidence="1">The sequence shown here is derived from an EMBL/GenBank/DDBJ whole genome shotgun (WGS) entry which is preliminary data.</text>
</comment>
<accession>A0A412K8S3</accession>
<protein>
    <submittedName>
        <fullName evidence="1">XRE family transcriptional regulator</fullName>
    </submittedName>
</protein>
<proteinExistence type="predicted"/>
<gene>
    <name evidence="1" type="ORF">DWX79_05715</name>
</gene>
<organism evidence="1 2">
    <name type="scientific">Bifidobacterium adolescentis</name>
    <dbReference type="NCBI Taxonomy" id="1680"/>
    <lineage>
        <taxon>Bacteria</taxon>
        <taxon>Bacillati</taxon>
        <taxon>Actinomycetota</taxon>
        <taxon>Actinomycetes</taxon>
        <taxon>Bifidobacteriales</taxon>
        <taxon>Bifidobacteriaceae</taxon>
        <taxon>Bifidobacterium</taxon>
    </lineage>
</organism>
<reference evidence="1 2" key="1">
    <citation type="submission" date="2018-08" db="EMBL/GenBank/DDBJ databases">
        <title>A genome reference for cultivated species of the human gut microbiota.</title>
        <authorList>
            <person name="Zou Y."/>
            <person name="Xue W."/>
            <person name="Luo G."/>
        </authorList>
    </citation>
    <scope>NUCLEOTIDE SEQUENCE [LARGE SCALE GENOMIC DNA]</scope>
    <source>
        <strain evidence="1 2">AF21-27</strain>
    </source>
</reference>
<sequence>MGTRANTDVTAGARSVMEYCKALQSRSGMTATDFAAKCGFSRNYWFVRARFDAPLTVSDCERIAKTCGMTLRQLFANALAAQEEKRTAETLNKLQRGDVALAAYRAAGKQEAINGEAGPDYDEPA</sequence>
<evidence type="ECO:0000313" key="1">
    <source>
        <dbReference type="EMBL" id="RGS65095.1"/>
    </source>
</evidence>
<dbReference type="AlphaFoldDB" id="A0A412K8S3"/>
<name>A0A412K8S3_BIFAD</name>
<dbReference type="Proteomes" id="UP000285462">
    <property type="component" value="Unassembled WGS sequence"/>
</dbReference>